<accession>H9G3G6</accession>
<keyword evidence="7" id="KW-1003">Cell membrane</keyword>
<comment type="catalytic activity">
    <reaction evidence="1">
        <text>D-fructose(out) = D-fructose(in)</text>
        <dbReference type="Rhea" id="RHEA:60372"/>
        <dbReference type="ChEBI" id="CHEBI:37721"/>
    </reaction>
</comment>
<evidence type="ECO:0000313" key="18">
    <source>
        <dbReference type="Proteomes" id="UP000001646"/>
    </source>
</evidence>
<evidence type="ECO:0000259" key="16">
    <source>
        <dbReference type="PROSITE" id="PS50850"/>
    </source>
</evidence>
<keyword evidence="9 15" id="KW-0812">Transmembrane</keyword>
<evidence type="ECO:0000256" key="13">
    <source>
        <dbReference type="ARBA" id="ARBA00031099"/>
    </source>
</evidence>
<evidence type="ECO:0000256" key="12">
    <source>
        <dbReference type="ARBA" id="ARBA00029961"/>
    </source>
</evidence>
<dbReference type="SUPFAM" id="SSF103473">
    <property type="entry name" value="MFS general substrate transporter"/>
    <property type="match status" value="1"/>
</dbReference>
<evidence type="ECO:0000256" key="9">
    <source>
        <dbReference type="ARBA" id="ARBA00022692"/>
    </source>
</evidence>
<dbReference type="InterPro" id="IPR005828">
    <property type="entry name" value="MFS_sugar_transport-like"/>
</dbReference>
<dbReference type="PRINTS" id="PR00171">
    <property type="entry name" value="SUGRTRNSPORT"/>
</dbReference>
<feature type="transmembrane region" description="Helical" evidence="15">
    <location>
        <begin position="181"/>
        <end position="202"/>
    </location>
</feature>
<feature type="transmembrane region" description="Helical" evidence="15">
    <location>
        <begin position="117"/>
        <end position="138"/>
    </location>
</feature>
<keyword evidence="6 14" id="KW-0813">Transport</keyword>
<dbReference type="GO" id="GO:0070837">
    <property type="term" value="P:dehydroascorbic acid transport"/>
    <property type="evidence" value="ECO:0000318"/>
    <property type="project" value="GO_Central"/>
</dbReference>
<evidence type="ECO:0000256" key="1">
    <source>
        <dbReference type="ARBA" id="ARBA00000590"/>
    </source>
</evidence>
<comment type="similarity">
    <text evidence="4">Belongs to the major facilitator superfamily. Sugar transporter (TC 2.A.1.1) family. Glucose transporter subfamily.</text>
</comment>
<organism evidence="17 18">
    <name type="scientific">Anolis carolinensis</name>
    <name type="common">Green anole</name>
    <name type="synonym">American chameleon</name>
    <dbReference type="NCBI Taxonomy" id="28377"/>
    <lineage>
        <taxon>Eukaryota</taxon>
        <taxon>Metazoa</taxon>
        <taxon>Chordata</taxon>
        <taxon>Craniata</taxon>
        <taxon>Vertebrata</taxon>
        <taxon>Euteleostomi</taxon>
        <taxon>Lepidosauria</taxon>
        <taxon>Squamata</taxon>
        <taxon>Bifurcata</taxon>
        <taxon>Unidentata</taxon>
        <taxon>Episquamata</taxon>
        <taxon>Toxicofera</taxon>
        <taxon>Iguania</taxon>
        <taxon>Dactyloidae</taxon>
        <taxon>Anolis</taxon>
    </lineage>
</organism>
<dbReference type="InParanoid" id="H9G3G6"/>
<evidence type="ECO:0000256" key="3">
    <source>
        <dbReference type="ARBA" id="ARBA00004651"/>
    </source>
</evidence>
<evidence type="ECO:0000256" key="6">
    <source>
        <dbReference type="ARBA" id="ARBA00022448"/>
    </source>
</evidence>
<evidence type="ECO:0000256" key="11">
    <source>
        <dbReference type="ARBA" id="ARBA00023136"/>
    </source>
</evidence>
<name>H9G3G6_ANOCA</name>
<dbReference type="Bgee" id="ENSACAG00000000248">
    <property type="expression patterns" value="Expressed in liver and 1 other cell type or tissue"/>
</dbReference>
<dbReference type="InterPro" id="IPR045263">
    <property type="entry name" value="GLUT"/>
</dbReference>
<feature type="domain" description="Major facilitator superfamily (MFS) profile" evidence="16">
    <location>
        <begin position="10"/>
        <end position="453"/>
    </location>
</feature>
<dbReference type="AlphaFoldDB" id="H9G3G6"/>
<dbReference type="FunCoup" id="H9G3G6">
    <property type="interactions" value="58"/>
</dbReference>
<feature type="transmembrane region" description="Helical" evidence="15">
    <location>
        <begin position="335"/>
        <end position="354"/>
    </location>
</feature>
<feature type="transmembrane region" description="Helical" evidence="15">
    <location>
        <begin position="425"/>
        <end position="449"/>
    </location>
</feature>
<dbReference type="NCBIfam" id="TIGR00879">
    <property type="entry name" value="SP"/>
    <property type="match status" value="1"/>
</dbReference>
<dbReference type="GO" id="GO:0005353">
    <property type="term" value="F:fructose transmembrane transporter activity"/>
    <property type="evidence" value="ECO:0007669"/>
    <property type="project" value="UniProtKB-ARBA"/>
</dbReference>
<proteinExistence type="inferred from homology"/>
<evidence type="ECO:0000256" key="15">
    <source>
        <dbReference type="SAM" id="Phobius"/>
    </source>
</evidence>
<reference evidence="17" key="1">
    <citation type="submission" date="2009-12" db="EMBL/GenBank/DDBJ databases">
        <title>The Genome Sequence of Anolis carolinensis (Green Anole Lizard).</title>
        <authorList>
            <consortium name="The Genome Sequencing Platform"/>
            <person name="Di Palma F."/>
            <person name="Alfoldi J."/>
            <person name="Heiman D."/>
            <person name="Young S."/>
            <person name="Grabherr M."/>
            <person name="Johnson J."/>
            <person name="Lander E.S."/>
            <person name="Lindblad-Toh K."/>
        </authorList>
    </citation>
    <scope>NUCLEOTIDE SEQUENCE [LARGE SCALE GENOMIC DNA]</scope>
    <source>
        <strain evidence="17">JBL SC #1</strain>
    </source>
</reference>
<dbReference type="Gene3D" id="1.20.1250.20">
    <property type="entry name" value="MFS general substrate transporter like domains"/>
    <property type="match status" value="1"/>
</dbReference>
<evidence type="ECO:0000256" key="14">
    <source>
        <dbReference type="RuleBase" id="RU003346"/>
    </source>
</evidence>
<dbReference type="InterPro" id="IPR036259">
    <property type="entry name" value="MFS_trans_sf"/>
</dbReference>
<dbReference type="GO" id="GO:0005886">
    <property type="term" value="C:plasma membrane"/>
    <property type="evidence" value="ECO:0000318"/>
    <property type="project" value="GO_Central"/>
</dbReference>
<dbReference type="PANTHER" id="PTHR23503">
    <property type="entry name" value="SOLUTE CARRIER FAMILY 2"/>
    <property type="match status" value="1"/>
</dbReference>
<reference evidence="17" key="2">
    <citation type="submission" date="2025-08" db="UniProtKB">
        <authorList>
            <consortium name="Ensembl"/>
        </authorList>
    </citation>
    <scope>IDENTIFICATION</scope>
</reference>
<feature type="transmembrane region" description="Helical" evidence="15">
    <location>
        <begin position="399"/>
        <end position="419"/>
    </location>
</feature>
<sequence length="491" mass="53970">MEPKKVLLMAIIAGLGGTFLFGFQVSVINFTAPYVKAFINETWLERYNVPIEEQSLLFLWSFIVSTLSIGGLTGCWLSGYLPAKFGKKNCLIFNSLVMMAAALAVGTSKIAKSFEMILLGRLLYGFSAGLGCCIQGQVLTEISPKHLRGFINVSLAVLATLGKFLGQVAGQHELLGTESLWPLLLSISGALGLGILVTTPFFPESPPYLLIQKRDLEGCLKALKWLWGEGDHKAVVDDMLKEQTSMKATKIMTVWELLKKKSMRCQLYLLVVIGAALSLSGIAAVYFYASEVFSNAGFKQELIPYVTIGTGACELCSTIFCFILIEHFGRRKLMLWGYGTMILVLALLTAALSLQDKAFWIPYCSTGLIFLFIVVYGMGPAGTTLPVIAELFTTSSRPAALVITMTLHWLGIYLLGMLFPYAALYLGTFCFLVFMVFIVIAWGVIFCFLPETKGKSIADIQGEFRKSNMEKDGNVPMIKPVCEDDTVCTKL</sequence>
<dbReference type="PANTHER" id="PTHR23503:SF54">
    <property type="entry name" value="MAJOR FACILITATOR SUPERFAMILY (MFS) PROFILE DOMAIN-CONTAINING PROTEIN"/>
    <property type="match status" value="1"/>
</dbReference>
<dbReference type="InterPro" id="IPR020846">
    <property type="entry name" value="MFS_dom"/>
</dbReference>
<evidence type="ECO:0000256" key="4">
    <source>
        <dbReference type="ARBA" id="ARBA00007004"/>
    </source>
</evidence>
<dbReference type="GO" id="GO:0055056">
    <property type="term" value="F:D-glucose transmembrane transporter activity"/>
    <property type="evidence" value="ECO:0000318"/>
    <property type="project" value="GO_Central"/>
</dbReference>
<dbReference type="GeneTree" id="ENSGT00940000161061"/>
<dbReference type="STRING" id="28377.ENSACAP00000000229"/>
<feature type="transmembrane region" description="Helical" evidence="15">
    <location>
        <begin position="150"/>
        <end position="169"/>
    </location>
</feature>
<feature type="transmembrane region" description="Helical" evidence="15">
    <location>
        <begin position="7"/>
        <end position="35"/>
    </location>
</feature>
<dbReference type="eggNOG" id="KOG0569">
    <property type="taxonomic scope" value="Eukaryota"/>
</dbReference>
<dbReference type="InterPro" id="IPR003663">
    <property type="entry name" value="Sugar/inositol_transpt"/>
</dbReference>
<keyword evidence="8" id="KW-0762">Sugar transport</keyword>
<dbReference type="Pfam" id="PF00083">
    <property type="entry name" value="Sugar_tr"/>
    <property type="match status" value="1"/>
</dbReference>
<dbReference type="Proteomes" id="UP000001646">
    <property type="component" value="Unplaced"/>
</dbReference>
<dbReference type="GO" id="GO:1990539">
    <property type="term" value="P:fructose import across plasma membrane"/>
    <property type="evidence" value="ECO:0007669"/>
    <property type="project" value="UniProtKB-ARBA"/>
</dbReference>
<evidence type="ECO:0000256" key="8">
    <source>
        <dbReference type="ARBA" id="ARBA00022597"/>
    </source>
</evidence>
<evidence type="ECO:0000313" key="17">
    <source>
        <dbReference type="Ensembl" id="ENSACAP00000000229.3"/>
    </source>
</evidence>
<dbReference type="PROSITE" id="PS50850">
    <property type="entry name" value="MFS"/>
    <property type="match status" value="1"/>
</dbReference>
<comment type="subcellular location">
    <subcellularLocation>
        <location evidence="2">Cell membrane</location>
        <location evidence="2">Sarcolemma</location>
    </subcellularLocation>
    <subcellularLocation>
        <location evidence="3">Cell membrane</location>
        <topology evidence="3">Multi-pass membrane protein</topology>
    </subcellularLocation>
</comment>
<evidence type="ECO:0000256" key="2">
    <source>
        <dbReference type="ARBA" id="ARBA00004135"/>
    </source>
</evidence>
<evidence type="ECO:0000256" key="10">
    <source>
        <dbReference type="ARBA" id="ARBA00022989"/>
    </source>
</evidence>
<reference evidence="17" key="3">
    <citation type="submission" date="2025-09" db="UniProtKB">
        <authorList>
            <consortium name="Ensembl"/>
        </authorList>
    </citation>
    <scope>IDENTIFICATION</scope>
</reference>
<keyword evidence="18" id="KW-1185">Reference proteome</keyword>
<keyword evidence="11 15" id="KW-0472">Membrane</keyword>
<dbReference type="GO" id="GO:0046323">
    <property type="term" value="P:D-glucose import"/>
    <property type="evidence" value="ECO:0000318"/>
    <property type="project" value="GO_Central"/>
</dbReference>
<feature type="transmembrane region" description="Helical" evidence="15">
    <location>
        <begin position="267"/>
        <end position="290"/>
    </location>
</feature>
<dbReference type="HOGENOM" id="CLU_001265_30_11_1"/>
<evidence type="ECO:0000256" key="5">
    <source>
        <dbReference type="ARBA" id="ARBA00015973"/>
    </source>
</evidence>
<feature type="transmembrane region" description="Helical" evidence="15">
    <location>
        <begin position="91"/>
        <end position="111"/>
    </location>
</feature>
<dbReference type="Ensembl" id="ENSACAT00000000234.3">
    <property type="protein sequence ID" value="ENSACAP00000000229.3"/>
    <property type="gene ID" value="ENSACAG00000000248.3"/>
</dbReference>
<dbReference type="FunFam" id="1.20.1250.20:FF:001511">
    <property type="entry name" value="Solute carrier family 2, facilitated glucose transporter member 5"/>
    <property type="match status" value="1"/>
</dbReference>
<keyword evidence="10 15" id="KW-1133">Transmembrane helix</keyword>
<evidence type="ECO:0000256" key="7">
    <source>
        <dbReference type="ARBA" id="ARBA00022475"/>
    </source>
</evidence>
<feature type="transmembrane region" description="Helical" evidence="15">
    <location>
        <begin position="55"/>
        <end position="79"/>
    </location>
</feature>
<protein>
    <recommendedName>
        <fullName evidence="5">Solute carrier family 2, facilitated glucose transporter member 5</fullName>
    </recommendedName>
    <alternativeName>
        <fullName evidence="13">Fructose transporter</fullName>
    </alternativeName>
    <alternativeName>
        <fullName evidence="12">Glucose transporter type 5, small intestine</fullName>
    </alternativeName>
</protein>
<dbReference type="GO" id="GO:0042383">
    <property type="term" value="C:sarcolemma"/>
    <property type="evidence" value="ECO:0007669"/>
    <property type="project" value="UniProtKB-SubCell"/>
</dbReference>
<feature type="transmembrane region" description="Helical" evidence="15">
    <location>
        <begin position="302"/>
        <end position="323"/>
    </location>
</feature>